<dbReference type="AlphaFoldDB" id="U6KW47"/>
<accession>U6KW47</accession>
<dbReference type="GeneID" id="25253223"/>
<evidence type="ECO:0000313" key="2">
    <source>
        <dbReference type="Proteomes" id="UP000030747"/>
    </source>
</evidence>
<dbReference type="VEuPathDB" id="ToxoDB:ETH_00020525"/>
<dbReference type="EMBL" id="HG675716">
    <property type="protein sequence ID" value="CDJ42357.1"/>
    <property type="molecule type" value="Genomic_DNA"/>
</dbReference>
<sequence length="465" mass="49532">MPGNLAGCLMTHWRTTPQPASLVEEKGVPGFFWSLQTGLNNLWKGNVFSLQHELHCWADNSGSPPSLRDVRVTPDVFMPSVDMTQQAALQPVKLDAPIKSIQLDEEAQEVSSLGPACASALALEPHSPHQPSSRILPGDDGSLRLFDSKAFSMIGRLQLAAPQDPPVAIACLGDRHALLATASGELLSLVLDLSFKERADGKNPTRPQIKHASVSKIANTITACFGPTFTLQQSMPFGSSCSSADCTCCSLEASATKKIFTVVESLVGQQPAAGMSGMDSRVGFALCLSGGYCSVGAYTRACPDNKWILCTKTCFGVRFLPDSNTSGSSSIHSAASRACFTDSNTLIVARGDLVFCVDCQAQQVTRQMNIHEALGQPSCRATIPVSVAAICCLRQGRAVMVTERGEALLLEVATWCMASLAHHGIHPHLPRAHGRAGGNPICIAAYSEDEFVLSCDCSISMVHVF</sequence>
<dbReference type="VEuPathDB" id="ToxoDB:ETH2_1133100"/>
<dbReference type="Proteomes" id="UP000030747">
    <property type="component" value="Unassembled WGS sequence"/>
</dbReference>
<gene>
    <name evidence="1" type="ORF">ETH_00020525</name>
</gene>
<evidence type="ECO:0000313" key="1">
    <source>
        <dbReference type="EMBL" id="CDJ42357.1"/>
    </source>
</evidence>
<keyword evidence="2" id="KW-1185">Reference proteome</keyword>
<protein>
    <submittedName>
        <fullName evidence="1">WD domain, G-beta repeat-containing protein, putative</fullName>
    </submittedName>
</protein>
<proteinExistence type="predicted"/>
<name>U6KW47_EIMTE</name>
<reference evidence="1" key="1">
    <citation type="submission" date="2013-10" db="EMBL/GenBank/DDBJ databases">
        <title>Genomic analysis of the causative agents of coccidiosis in chickens.</title>
        <authorList>
            <person name="Reid A.J."/>
            <person name="Blake D."/>
            <person name="Billington K."/>
            <person name="Browne H."/>
            <person name="Dunn M."/>
            <person name="Hung S."/>
            <person name="Kawahara F."/>
            <person name="Miranda-Saavedra D."/>
            <person name="Mourier T."/>
            <person name="Nagra H."/>
            <person name="Otto T.D."/>
            <person name="Rawlings N."/>
            <person name="Sanchez A."/>
            <person name="Sanders M."/>
            <person name="Subramaniam C."/>
            <person name="Tay Y."/>
            <person name="Dear P."/>
            <person name="Doerig C."/>
            <person name="Gruber A."/>
            <person name="Parkinson J."/>
            <person name="Shirley M."/>
            <person name="Wan K.L."/>
            <person name="Berriman M."/>
            <person name="Tomley F."/>
            <person name="Pain A."/>
        </authorList>
    </citation>
    <scope>NUCLEOTIDE SEQUENCE [LARGE SCALE GENOMIC DNA]</scope>
    <source>
        <strain evidence="1">Houghton</strain>
    </source>
</reference>
<reference evidence="1" key="2">
    <citation type="submission" date="2013-10" db="EMBL/GenBank/DDBJ databases">
        <authorList>
            <person name="Aslett M."/>
        </authorList>
    </citation>
    <scope>NUCLEOTIDE SEQUENCE [LARGE SCALE GENOMIC DNA]</scope>
    <source>
        <strain evidence="1">Houghton</strain>
    </source>
</reference>
<dbReference type="OrthoDB" id="345454at2759"/>
<dbReference type="RefSeq" id="XP_013233107.1">
    <property type="nucleotide sequence ID" value="XM_013377653.1"/>
</dbReference>
<organism evidence="1 2">
    <name type="scientific">Eimeria tenella</name>
    <name type="common">Coccidian parasite</name>
    <dbReference type="NCBI Taxonomy" id="5802"/>
    <lineage>
        <taxon>Eukaryota</taxon>
        <taxon>Sar</taxon>
        <taxon>Alveolata</taxon>
        <taxon>Apicomplexa</taxon>
        <taxon>Conoidasida</taxon>
        <taxon>Coccidia</taxon>
        <taxon>Eucoccidiorida</taxon>
        <taxon>Eimeriorina</taxon>
        <taxon>Eimeriidae</taxon>
        <taxon>Eimeria</taxon>
    </lineage>
</organism>